<keyword evidence="3 10" id="KW-0812">Transmembrane</keyword>
<keyword evidence="10" id="KW-0479">Metal-binding</keyword>
<keyword evidence="4 10" id="KW-1133">Transmembrane helix</keyword>
<comment type="function">
    <text evidence="9 10">Fluoride-specific ion channel. Important for reducing fluoride concentration in the cell, thus reducing its toxicity.</text>
</comment>
<dbReference type="GO" id="GO:0140114">
    <property type="term" value="P:cellular detoxification of fluoride"/>
    <property type="evidence" value="ECO:0007669"/>
    <property type="project" value="UniProtKB-UniRule"/>
</dbReference>
<organism evidence="11 12">
    <name type="scientific">Mycolicibacterium fluoranthenivorans</name>
    <dbReference type="NCBI Taxonomy" id="258505"/>
    <lineage>
        <taxon>Bacteria</taxon>
        <taxon>Bacillati</taxon>
        <taxon>Actinomycetota</taxon>
        <taxon>Actinomycetes</taxon>
        <taxon>Mycobacteriales</taxon>
        <taxon>Mycobacteriaceae</taxon>
        <taxon>Mycolicibacterium</taxon>
    </lineage>
</organism>
<sequence>MMVVWVACAGSVGAAARFVVDGAIRHWRSTEFPWATVLINVTGSLLLGVVVGVVLFHSAPREIQVIVGVGFCGGYTTFSTASVETVRLIQRRRYWAGLSNAIGTLVMTVAAAGAGMAMAAL</sequence>
<evidence type="ECO:0000256" key="2">
    <source>
        <dbReference type="ARBA" id="ARBA00022475"/>
    </source>
</evidence>
<comment type="caution">
    <text evidence="10">Lacks conserved residue(s) required for the propagation of feature annotation.</text>
</comment>
<dbReference type="GO" id="GO:0005886">
    <property type="term" value="C:plasma membrane"/>
    <property type="evidence" value="ECO:0007669"/>
    <property type="project" value="UniProtKB-SubCell"/>
</dbReference>
<feature type="transmembrane region" description="Helical" evidence="10">
    <location>
        <begin position="32"/>
        <end position="56"/>
    </location>
</feature>
<keyword evidence="2 10" id="KW-1003">Cell membrane</keyword>
<evidence type="ECO:0000256" key="9">
    <source>
        <dbReference type="ARBA" id="ARBA00049940"/>
    </source>
</evidence>
<evidence type="ECO:0000256" key="1">
    <source>
        <dbReference type="ARBA" id="ARBA00004651"/>
    </source>
</evidence>
<evidence type="ECO:0000256" key="6">
    <source>
        <dbReference type="ARBA" id="ARBA00023303"/>
    </source>
</evidence>
<accession>A0A7X5U4N0</accession>
<keyword evidence="12" id="KW-1185">Reference proteome</keyword>
<dbReference type="RefSeq" id="WP_167163544.1">
    <property type="nucleotide sequence ID" value="NZ_JAANOW010000003.1"/>
</dbReference>
<feature type="transmembrane region" description="Helical" evidence="10">
    <location>
        <begin position="97"/>
        <end position="120"/>
    </location>
</feature>
<name>A0A7X5U4N0_9MYCO</name>
<evidence type="ECO:0000256" key="8">
    <source>
        <dbReference type="ARBA" id="ARBA00035585"/>
    </source>
</evidence>
<keyword evidence="6 10" id="KW-0407">Ion channel</keyword>
<dbReference type="EMBL" id="JAANOW010000003">
    <property type="protein sequence ID" value="NIH98284.1"/>
    <property type="molecule type" value="Genomic_DNA"/>
</dbReference>
<dbReference type="Pfam" id="PF02537">
    <property type="entry name" value="CRCB"/>
    <property type="match status" value="1"/>
</dbReference>
<keyword evidence="10" id="KW-0813">Transport</keyword>
<keyword evidence="10" id="KW-0915">Sodium</keyword>
<evidence type="ECO:0000256" key="3">
    <source>
        <dbReference type="ARBA" id="ARBA00022692"/>
    </source>
</evidence>
<evidence type="ECO:0000256" key="7">
    <source>
        <dbReference type="ARBA" id="ARBA00035120"/>
    </source>
</evidence>
<dbReference type="PANTHER" id="PTHR28259:SF1">
    <property type="entry name" value="FLUORIDE EXPORT PROTEIN 1-RELATED"/>
    <property type="match status" value="1"/>
</dbReference>
<reference evidence="11 12" key="1">
    <citation type="submission" date="2020-03" db="EMBL/GenBank/DDBJ databases">
        <title>Sequencing the genomes of 1000 actinobacteria strains.</title>
        <authorList>
            <person name="Klenk H.-P."/>
        </authorList>
    </citation>
    <scope>NUCLEOTIDE SEQUENCE [LARGE SCALE GENOMIC DNA]</scope>
    <source>
        <strain evidence="11 12">DSM 44556</strain>
    </source>
</reference>
<proteinExistence type="inferred from homology"/>
<evidence type="ECO:0000256" key="5">
    <source>
        <dbReference type="ARBA" id="ARBA00023136"/>
    </source>
</evidence>
<comment type="subcellular location">
    <subcellularLocation>
        <location evidence="1 10">Cell membrane</location>
        <topology evidence="1 10">Multi-pass membrane protein</topology>
    </subcellularLocation>
</comment>
<dbReference type="GO" id="GO:0062054">
    <property type="term" value="F:fluoride channel activity"/>
    <property type="evidence" value="ECO:0007669"/>
    <property type="project" value="UniProtKB-UniRule"/>
</dbReference>
<dbReference type="HAMAP" id="MF_00454">
    <property type="entry name" value="FluC"/>
    <property type="match status" value="1"/>
</dbReference>
<comment type="similarity">
    <text evidence="7 10">Belongs to the fluoride channel Fluc/FEX (TC 1.A.43) family.</text>
</comment>
<keyword evidence="10" id="KW-0406">Ion transport</keyword>
<dbReference type="AlphaFoldDB" id="A0A7X5U4N0"/>
<dbReference type="NCBIfam" id="TIGR00494">
    <property type="entry name" value="crcB"/>
    <property type="match status" value="1"/>
</dbReference>
<evidence type="ECO:0000256" key="4">
    <source>
        <dbReference type="ARBA" id="ARBA00022989"/>
    </source>
</evidence>
<dbReference type="Proteomes" id="UP000547444">
    <property type="component" value="Unassembled WGS sequence"/>
</dbReference>
<dbReference type="GO" id="GO:0046872">
    <property type="term" value="F:metal ion binding"/>
    <property type="evidence" value="ECO:0007669"/>
    <property type="project" value="UniProtKB-KW"/>
</dbReference>
<evidence type="ECO:0000256" key="10">
    <source>
        <dbReference type="HAMAP-Rule" id="MF_00454"/>
    </source>
</evidence>
<feature type="binding site" evidence="10">
    <location>
        <position position="73"/>
    </location>
    <ligand>
        <name>Na(+)</name>
        <dbReference type="ChEBI" id="CHEBI:29101"/>
        <note>structural</note>
    </ligand>
</feature>
<evidence type="ECO:0000313" key="11">
    <source>
        <dbReference type="EMBL" id="NIH98284.1"/>
    </source>
</evidence>
<comment type="caution">
    <text evidence="11">The sequence shown here is derived from an EMBL/GenBank/DDBJ whole genome shotgun (WGS) entry which is preliminary data.</text>
</comment>
<evidence type="ECO:0000313" key="12">
    <source>
        <dbReference type="Proteomes" id="UP000547444"/>
    </source>
</evidence>
<protein>
    <recommendedName>
        <fullName evidence="10">Fluoride-specific ion channel FluC</fullName>
    </recommendedName>
</protein>
<gene>
    <name evidence="10" type="primary">fluC</name>
    <name evidence="10" type="synonym">crcB</name>
    <name evidence="11" type="ORF">FHU31_005290</name>
</gene>
<dbReference type="PANTHER" id="PTHR28259">
    <property type="entry name" value="FLUORIDE EXPORT PROTEIN 1-RELATED"/>
    <property type="match status" value="1"/>
</dbReference>
<keyword evidence="5 10" id="KW-0472">Membrane</keyword>
<comment type="catalytic activity">
    <reaction evidence="8">
        <text>fluoride(in) = fluoride(out)</text>
        <dbReference type="Rhea" id="RHEA:76159"/>
        <dbReference type="ChEBI" id="CHEBI:17051"/>
    </reaction>
    <physiologicalReaction direction="left-to-right" evidence="8">
        <dbReference type="Rhea" id="RHEA:76160"/>
    </physiologicalReaction>
</comment>
<comment type="activity regulation">
    <text evidence="10">Na(+) is not transported, but it plays an essential structural role and its presence is essential for fluoride channel function.</text>
</comment>
<dbReference type="InterPro" id="IPR003691">
    <property type="entry name" value="FluC"/>
</dbReference>
<feature type="binding site" evidence="10">
    <location>
        <position position="76"/>
    </location>
    <ligand>
        <name>Na(+)</name>
        <dbReference type="ChEBI" id="CHEBI:29101"/>
        <note>structural</note>
    </ligand>
</feature>